<dbReference type="GO" id="GO:0003677">
    <property type="term" value="F:DNA binding"/>
    <property type="evidence" value="ECO:0007669"/>
    <property type="project" value="UniProtKB-KW"/>
</dbReference>
<dbReference type="EC" id="2.1.1.37" evidence="2"/>
<dbReference type="InterPro" id="IPR001525">
    <property type="entry name" value="C5_MeTfrase"/>
</dbReference>
<evidence type="ECO:0000256" key="5">
    <source>
        <dbReference type="ARBA" id="ARBA00022691"/>
    </source>
</evidence>
<accession>A0A4Y9XYT2</accession>
<dbReference type="STRING" id="205917.A0A4Y9XYT2"/>
<dbReference type="Pfam" id="PF00145">
    <property type="entry name" value="DNA_methylase"/>
    <property type="match status" value="1"/>
</dbReference>
<feature type="active site" evidence="9">
    <location>
        <position position="889"/>
    </location>
</feature>
<dbReference type="InterPro" id="IPR043151">
    <property type="entry name" value="BAH_sf"/>
</dbReference>
<proteinExistence type="inferred from homology"/>
<evidence type="ECO:0000256" key="9">
    <source>
        <dbReference type="PROSITE-ProRule" id="PRU01016"/>
    </source>
</evidence>
<evidence type="ECO:0000256" key="4">
    <source>
        <dbReference type="ARBA" id="ARBA00022679"/>
    </source>
</evidence>
<dbReference type="SUPFAM" id="SSF53335">
    <property type="entry name" value="S-adenosyl-L-methionine-dependent methyltransferases"/>
    <property type="match status" value="1"/>
</dbReference>
<keyword evidence="14" id="KW-1185">Reference proteome</keyword>
<evidence type="ECO:0000259" key="12">
    <source>
        <dbReference type="PROSITE" id="PS51038"/>
    </source>
</evidence>
<dbReference type="InterPro" id="IPR050390">
    <property type="entry name" value="C5-Methyltransferase"/>
</dbReference>
<name>A0A4Y9XYT2_9AGAM</name>
<comment type="caution">
    <text evidence="13">The sequence shown here is derived from an EMBL/GenBank/DDBJ whole genome shotgun (WGS) entry which is preliminary data.</text>
</comment>
<dbReference type="Gene3D" id="3.40.50.150">
    <property type="entry name" value="Vaccinia Virus protein VP39"/>
    <property type="match status" value="1"/>
</dbReference>
<dbReference type="Pfam" id="PF12047">
    <property type="entry name" value="DNMT1-RFD"/>
    <property type="match status" value="1"/>
</dbReference>
<keyword evidence="7" id="KW-0238">DNA-binding</keyword>
<gene>
    <name evidence="13" type="ORF">EVG20_g9367</name>
</gene>
<keyword evidence="3 9" id="KW-0489">Methyltransferase</keyword>
<dbReference type="Proteomes" id="UP000298327">
    <property type="component" value="Unassembled WGS sequence"/>
</dbReference>
<feature type="region of interest" description="Disordered" evidence="11">
    <location>
        <begin position="140"/>
        <end position="160"/>
    </location>
</feature>
<dbReference type="GO" id="GO:0044027">
    <property type="term" value="P:negative regulation of gene expression via chromosomal CpG island methylation"/>
    <property type="evidence" value="ECO:0007669"/>
    <property type="project" value="TreeGrafter"/>
</dbReference>
<dbReference type="InterPro" id="IPR001025">
    <property type="entry name" value="BAH_dom"/>
</dbReference>
<keyword evidence="6" id="KW-0677">Repeat</keyword>
<feature type="region of interest" description="Disordered" evidence="11">
    <location>
        <begin position="1"/>
        <end position="70"/>
    </location>
</feature>
<evidence type="ECO:0000256" key="2">
    <source>
        <dbReference type="ARBA" id="ARBA00011975"/>
    </source>
</evidence>
<evidence type="ECO:0000256" key="8">
    <source>
        <dbReference type="ARBA" id="ARBA00023242"/>
    </source>
</evidence>
<evidence type="ECO:0000313" key="13">
    <source>
        <dbReference type="EMBL" id="TFY55316.1"/>
    </source>
</evidence>
<keyword evidence="4 9" id="KW-0808">Transferase</keyword>
<feature type="compositionally biased region" description="Low complexity" evidence="11">
    <location>
        <begin position="328"/>
        <end position="346"/>
    </location>
</feature>
<reference evidence="13 14" key="1">
    <citation type="submission" date="2019-02" db="EMBL/GenBank/DDBJ databases">
        <title>Genome sequencing of the rare red list fungi Dentipellis fragilis.</title>
        <authorList>
            <person name="Buettner E."/>
            <person name="Kellner H."/>
        </authorList>
    </citation>
    <scope>NUCLEOTIDE SEQUENCE [LARGE SCALE GENOMIC DNA]</scope>
    <source>
        <strain evidence="13 14">DSM 105465</strain>
    </source>
</reference>
<evidence type="ECO:0000313" key="14">
    <source>
        <dbReference type="Proteomes" id="UP000298327"/>
    </source>
</evidence>
<evidence type="ECO:0000256" key="1">
    <source>
        <dbReference type="ARBA" id="ARBA00004123"/>
    </source>
</evidence>
<feature type="region of interest" description="Disordered" evidence="11">
    <location>
        <begin position="327"/>
        <end position="348"/>
    </location>
</feature>
<evidence type="ECO:0000256" key="10">
    <source>
        <dbReference type="RuleBase" id="RU000416"/>
    </source>
</evidence>
<organism evidence="13 14">
    <name type="scientific">Dentipellis fragilis</name>
    <dbReference type="NCBI Taxonomy" id="205917"/>
    <lineage>
        <taxon>Eukaryota</taxon>
        <taxon>Fungi</taxon>
        <taxon>Dikarya</taxon>
        <taxon>Basidiomycota</taxon>
        <taxon>Agaricomycotina</taxon>
        <taxon>Agaricomycetes</taxon>
        <taxon>Russulales</taxon>
        <taxon>Hericiaceae</taxon>
        <taxon>Dentipellis</taxon>
    </lineage>
</organism>
<dbReference type="InterPro" id="IPR029063">
    <property type="entry name" value="SAM-dependent_MTases_sf"/>
</dbReference>
<feature type="compositionally biased region" description="Acidic residues" evidence="11">
    <location>
        <begin position="141"/>
        <end position="159"/>
    </location>
</feature>
<dbReference type="GO" id="GO:0032259">
    <property type="term" value="P:methylation"/>
    <property type="evidence" value="ECO:0007669"/>
    <property type="project" value="UniProtKB-KW"/>
</dbReference>
<keyword evidence="8" id="KW-0539">Nucleus</keyword>
<dbReference type="InterPro" id="IPR022702">
    <property type="entry name" value="Cytosine_MeTrfase1_RFD"/>
</dbReference>
<evidence type="ECO:0000256" key="3">
    <source>
        <dbReference type="ARBA" id="ARBA00022603"/>
    </source>
</evidence>
<evidence type="ECO:0000256" key="7">
    <source>
        <dbReference type="ARBA" id="ARBA00023125"/>
    </source>
</evidence>
<keyword evidence="5 9" id="KW-0949">S-adenosyl-L-methionine</keyword>
<dbReference type="NCBIfam" id="TIGR00675">
    <property type="entry name" value="dcm"/>
    <property type="match status" value="1"/>
</dbReference>
<protein>
    <recommendedName>
        <fullName evidence="2">DNA (cytosine-5-)-methyltransferase</fullName>
        <ecNumber evidence="2">2.1.1.37</ecNumber>
    </recommendedName>
</protein>
<feature type="region of interest" description="Disordered" evidence="11">
    <location>
        <begin position="469"/>
        <end position="488"/>
    </location>
</feature>
<evidence type="ECO:0000256" key="6">
    <source>
        <dbReference type="ARBA" id="ARBA00022737"/>
    </source>
</evidence>
<dbReference type="PRINTS" id="PR00105">
    <property type="entry name" value="C5METTRFRASE"/>
</dbReference>
<dbReference type="PANTHER" id="PTHR10629:SF52">
    <property type="entry name" value="DNA (CYTOSINE-5)-METHYLTRANSFERASE 1"/>
    <property type="match status" value="1"/>
</dbReference>
<dbReference type="GO" id="GO:0003886">
    <property type="term" value="F:DNA (cytosine-5-)-methyltransferase activity"/>
    <property type="evidence" value="ECO:0007669"/>
    <property type="project" value="UniProtKB-EC"/>
</dbReference>
<feature type="domain" description="BAH" evidence="12">
    <location>
        <begin position="456"/>
        <end position="593"/>
    </location>
</feature>
<dbReference type="PROSITE" id="PS51038">
    <property type="entry name" value="BAH"/>
    <property type="match status" value="2"/>
</dbReference>
<dbReference type="PROSITE" id="PS51679">
    <property type="entry name" value="SAM_MT_C5"/>
    <property type="match status" value="1"/>
</dbReference>
<dbReference type="Gene3D" id="2.30.30.490">
    <property type="match status" value="2"/>
</dbReference>
<dbReference type="OrthoDB" id="5376140at2759"/>
<sequence>MPPRRPSAFDVSFPEEAEQERRAQAQAQAQKRKAGAQGDTRPAKKQNQDDKRTGRRSTAAASAYYTPHPGDILEQQHTHIFGEDPDADDGDGIPVRVLTDFVLFDPTRTNELVSPALLESVDEVEGRQFEGAGVVAPYYVNEEDEGLEDDDEDDDEDEERGMRLRLSAVLAVYIDYSKLDDPFYITTLHAWYILRMPSPHYRKLYAEYYRVHKTLQWLISTALAAGQTRYDDFMEEFGAVHDEIIGRRFDVRDINDAVRIPDPVRCFSLRSLTNILCIYQAPQLRFAIDTLADNLKGPDDTPERRTFVSRVLSHPLISRVLGGTNLYPQAPSSSQGPSRSQPQKRSTLTRLQERLQGSTANRDLAVLRPEQQNPTHVTPLISVLAAGLFREQLIVVGPKPAQPSRAVLRRRRERERQTIIRSIAVALRENVRVSAIRQWQLERGSEYLTKLKVGDIVYEIGDVVIVPIGSDDAEDPDKPAPDLPSDPDEIPQNALVADYFWFAQIMYFQDTDRGYAVHVRWFEHSSKTVLGDISDPQELFLTNICDGIRPQTLSGKVEAVELEQDQTALSNDEDHYYYKFIYSKQGASFTTIPSSPTDGLRPPDNCYSCLLSSQTKANEQGYPIPNGVVYRGVNYHIDDFVFVKSPCDGPCHIGQITSIAIPKRASTDVPLTICLLGLFTSLASILPSNEERDERHLFLTDEKKTVQMQDLLQICHVAHYDNIPSRDYWCGTNTDHFYVKYHFPTLSPSSWNQRKAAQSLQLPVCETCFNDMQIKQAQWEMFAGGPPMHIFDPFAGVGAFGLGMEMAGGMKTTHAIEISPSAAITLKTNMPDTVVYNQCANTVLQYTIKSQNGHLSRAETPTQLYDDVTKLGPPPSLDAVDIMIAGFPCQPHSGLNMFQKANDRKSNLILNLLSWVDIMRPNYCVFENVKGFLSFNLNSVQKDQYQTEGGITMGGLKFVYRALLAMNYQVHCALLQGAHYGTPQTRVRFFLMAAKRSYILPEMPAPTHDFPDANKLAIKFSISKHPIRPILTERGTAPFQAVTVDSAISDLPRFHWKHPKPFSQSGLNHVREVRRVSQAITLECDQSKPWVGIEGVPQYRTPPLTSFQHFCRQKPTPNIQHFTRTLKPLTVERVLNIPLVAGADYRDLRKELWEWQFSDPNSAIARGGFRPGLYGRIDKDGYFQTTVTNMEPTAKQSKVLNPYCHRTVTVRELARSQGFPDHFVFHSENNSVLTMHRQIGNAVPLPLGIALGREIRKAQFQMWQNATLAD</sequence>
<dbReference type="AlphaFoldDB" id="A0A4Y9XYT2"/>
<dbReference type="PANTHER" id="PTHR10629">
    <property type="entry name" value="CYTOSINE-SPECIFIC METHYLTRANSFERASE"/>
    <property type="match status" value="1"/>
</dbReference>
<feature type="domain" description="BAH" evidence="12">
    <location>
        <begin position="633"/>
        <end position="754"/>
    </location>
</feature>
<feature type="compositionally biased region" description="Low complexity" evidence="11">
    <location>
        <begin position="56"/>
        <end position="66"/>
    </location>
</feature>
<evidence type="ECO:0000256" key="11">
    <source>
        <dbReference type="SAM" id="MobiDB-lite"/>
    </source>
</evidence>
<dbReference type="GO" id="GO:0005634">
    <property type="term" value="C:nucleus"/>
    <property type="evidence" value="ECO:0007669"/>
    <property type="project" value="UniProtKB-SubCell"/>
</dbReference>
<dbReference type="EMBL" id="SEOQ01000930">
    <property type="protein sequence ID" value="TFY55316.1"/>
    <property type="molecule type" value="Genomic_DNA"/>
</dbReference>
<dbReference type="Gene3D" id="3.90.120.10">
    <property type="entry name" value="DNA Methylase, subunit A, domain 2"/>
    <property type="match status" value="1"/>
</dbReference>
<dbReference type="GO" id="GO:0003682">
    <property type="term" value="F:chromatin binding"/>
    <property type="evidence" value="ECO:0007669"/>
    <property type="project" value="InterPro"/>
</dbReference>
<comment type="similarity">
    <text evidence="9 10">Belongs to the class I-like SAM-binding methyltransferase superfamily. C5-methyltransferase family.</text>
</comment>
<comment type="subcellular location">
    <subcellularLocation>
        <location evidence="1">Nucleus</location>
    </subcellularLocation>
</comment>